<feature type="non-terminal residue" evidence="1">
    <location>
        <position position="1"/>
    </location>
</feature>
<evidence type="ECO:0000313" key="1">
    <source>
        <dbReference type="EMBL" id="CAG8798868.1"/>
    </source>
</evidence>
<name>A0ACA9RMK1_9GLOM</name>
<proteinExistence type="predicted"/>
<dbReference type="EMBL" id="CAJVQC010058609">
    <property type="protein sequence ID" value="CAG8798868.1"/>
    <property type="molecule type" value="Genomic_DNA"/>
</dbReference>
<protein>
    <submittedName>
        <fullName evidence="1">25715_t:CDS:1</fullName>
    </submittedName>
</protein>
<keyword evidence="2" id="KW-1185">Reference proteome</keyword>
<evidence type="ECO:0000313" key="2">
    <source>
        <dbReference type="Proteomes" id="UP000789920"/>
    </source>
</evidence>
<reference evidence="1" key="1">
    <citation type="submission" date="2021-06" db="EMBL/GenBank/DDBJ databases">
        <authorList>
            <person name="Kallberg Y."/>
            <person name="Tangrot J."/>
            <person name="Rosling A."/>
        </authorList>
    </citation>
    <scope>NUCLEOTIDE SEQUENCE</scope>
    <source>
        <strain evidence="1">MA461A</strain>
    </source>
</reference>
<feature type="non-terminal residue" evidence="1">
    <location>
        <position position="161"/>
    </location>
</feature>
<organism evidence="1 2">
    <name type="scientific">Racocetra persica</name>
    <dbReference type="NCBI Taxonomy" id="160502"/>
    <lineage>
        <taxon>Eukaryota</taxon>
        <taxon>Fungi</taxon>
        <taxon>Fungi incertae sedis</taxon>
        <taxon>Mucoromycota</taxon>
        <taxon>Glomeromycotina</taxon>
        <taxon>Glomeromycetes</taxon>
        <taxon>Diversisporales</taxon>
        <taxon>Gigasporaceae</taxon>
        <taxon>Racocetra</taxon>
    </lineage>
</organism>
<dbReference type="Proteomes" id="UP000789920">
    <property type="component" value="Unassembled WGS sequence"/>
</dbReference>
<comment type="caution">
    <text evidence="1">The sequence shown here is derived from an EMBL/GenBank/DDBJ whole genome shotgun (WGS) entry which is preliminary data.</text>
</comment>
<gene>
    <name evidence="1" type="ORF">RPERSI_LOCUS20599</name>
</gene>
<accession>A0ACA9RMK1</accession>
<sequence length="161" mass="18734">LDDDFEGQARFQLEFNINSESIDEVLINADQDRNLCIANLVINEISNGDVDDISKQRSTEAFIERYNCKGVVVIKVNSKNNIIFVKMSHDLLHPRPEKFNVTTEIKDYINTCIRQNVPDIYQLIKDQNIKGYESLTIKQVHYWWSKMVQAEYRSSDDELAS</sequence>